<dbReference type="Proteomes" id="UP000198356">
    <property type="component" value="Unassembled WGS sequence"/>
</dbReference>
<proteinExistence type="predicted"/>
<dbReference type="AlphaFoldDB" id="A0A239GX03"/>
<keyword evidence="3" id="KW-1185">Reference proteome</keyword>
<reference evidence="2 3" key="1">
    <citation type="submission" date="2017-06" db="EMBL/GenBank/DDBJ databases">
        <authorList>
            <person name="Kim H.J."/>
            <person name="Triplett B.A."/>
        </authorList>
    </citation>
    <scope>NUCLEOTIDE SEQUENCE [LARGE SCALE GENOMIC DNA]</scope>
    <source>
        <strain evidence="2 3">DSM 18704</strain>
    </source>
</reference>
<evidence type="ECO:0000256" key="1">
    <source>
        <dbReference type="SAM" id="MobiDB-lite"/>
    </source>
</evidence>
<organism evidence="2 3">
    <name type="scientific">Granulicella rosea</name>
    <dbReference type="NCBI Taxonomy" id="474952"/>
    <lineage>
        <taxon>Bacteria</taxon>
        <taxon>Pseudomonadati</taxon>
        <taxon>Acidobacteriota</taxon>
        <taxon>Terriglobia</taxon>
        <taxon>Terriglobales</taxon>
        <taxon>Acidobacteriaceae</taxon>
        <taxon>Granulicella</taxon>
    </lineage>
</organism>
<evidence type="ECO:0000313" key="2">
    <source>
        <dbReference type="EMBL" id="SNS73739.1"/>
    </source>
</evidence>
<name>A0A239GX03_9BACT</name>
<accession>A0A239GX03</accession>
<feature type="region of interest" description="Disordered" evidence="1">
    <location>
        <begin position="31"/>
        <end position="64"/>
    </location>
</feature>
<sequence>MLILYAISLISFCALVWAAFAITRHIRLASSAAPKPSETATGSTKKKNTFVGNPGNHSKQPQPR</sequence>
<gene>
    <name evidence="2" type="ORF">SAMN05421770_102126</name>
</gene>
<protein>
    <submittedName>
        <fullName evidence="2">Uncharacterized protein</fullName>
    </submittedName>
</protein>
<evidence type="ECO:0000313" key="3">
    <source>
        <dbReference type="Proteomes" id="UP000198356"/>
    </source>
</evidence>
<dbReference type="RefSeq" id="WP_089407647.1">
    <property type="nucleotide sequence ID" value="NZ_FZOU01000002.1"/>
</dbReference>
<dbReference type="EMBL" id="FZOU01000002">
    <property type="protein sequence ID" value="SNS73739.1"/>
    <property type="molecule type" value="Genomic_DNA"/>
</dbReference>
<feature type="compositionally biased region" description="Polar residues" evidence="1">
    <location>
        <begin position="55"/>
        <end position="64"/>
    </location>
</feature>